<dbReference type="AlphaFoldDB" id="A0A1J4K2X2"/>
<evidence type="ECO:0000259" key="1">
    <source>
        <dbReference type="Pfam" id="PF08389"/>
    </source>
</evidence>
<sequence length="983" mass="112420">MYTAANIEAAIQKSLISCQEQQEAIDFLGRWSQNSESILSAIELFQITQNFNVRMVCSSLLIHAIPSFWGKIDDKNLKNNIRTQLVNIVLNYNHDNARDIIHKYLAISISHIGLFDWPEEWPEFSNVFFPAENSSELQIVNSIKILKYFVKDIQTSKNITELRRTKLINLFLDQTPTIMNLITQSLEQPVLAHDALSIYSCFLLWAPIEQVVSLPLFQKIVCEFLANDETCILCLKCLTSIFISRSDSAIAFRIYSPLLAKSLSTLKFPNQLPVSSNTEVTEFIIRFLHLYTSVFELVFIRDQAGSDPYVSALIDDSVLGLIDTMVSNGISPKEIRNDLIHLYQVVLSMNIDNIKESFWQLWIDILRRIRFEKSNTKIKPSTNFFQPIYDNILSSLFNSLPSAISDDGVCLYQAKGCFNSMFYIDPDGFIEFIKTQSPSPQLCFAIGVIDVVLETNHNIGTLSQIAFELLEHFSSLSNDPKYVVALLYGLSHAAFFFIDNMSLFSRFIELIITCMTENDENISASATYALEYLVTKKSHLFKQNTNQLTEQLVELSEKYLHNLNQASALRMFNVCATLICQNYHYNPRLRITEFIPNASVEQINPQVTDLNSDSSNVTLNCNQNDIQLDDQQNEGNQMNKLIESNIYGTSQFQKLLEPVITVLTNFTNYPNELIETSFLVIKECCNSSTSAIFLFHNLIWPVLTRISTIVIPNTAFTNDFILYVLNAVANMQISMNDTELEQQIREILSLMIQRNQIEECFFDYFTLLMINQISFNMETLYPIIFEKLVLPALNLEDPPFTAIFRMIGQFDPSVIDINWITTISINSIKDLRKEVCESVLNALQNIIYKLNSMTLLQFTTCAGKQIVRALIESITDTMHKPSFLKNVDFLRVFLQLCTPELQEELKTEILQVLNECSAEPSQGFYVNFINYIFTVMWQFSFFKEAFLNLLIILKKASPGDGAMFAVEPVHQNIKINIAIGADM</sequence>
<dbReference type="GeneID" id="94839676"/>
<dbReference type="VEuPathDB" id="TrichDB:TRFO_26477"/>
<dbReference type="Gene3D" id="1.25.10.10">
    <property type="entry name" value="Leucine-rich Repeat Variant"/>
    <property type="match status" value="1"/>
</dbReference>
<dbReference type="RefSeq" id="XP_068358871.1">
    <property type="nucleotide sequence ID" value="XM_068504972.1"/>
</dbReference>
<dbReference type="SUPFAM" id="SSF48371">
    <property type="entry name" value="ARM repeat"/>
    <property type="match status" value="1"/>
</dbReference>
<dbReference type="InterPro" id="IPR013598">
    <property type="entry name" value="Exportin-1/Importin-b-like"/>
</dbReference>
<dbReference type="Pfam" id="PF08389">
    <property type="entry name" value="Xpo1"/>
    <property type="match status" value="1"/>
</dbReference>
<proteinExistence type="predicted"/>
<accession>A0A1J4K2X2</accession>
<evidence type="ECO:0000313" key="2">
    <source>
        <dbReference type="EMBL" id="OHT05735.1"/>
    </source>
</evidence>
<dbReference type="InterPro" id="IPR016024">
    <property type="entry name" value="ARM-type_fold"/>
</dbReference>
<reference evidence="2" key="1">
    <citation type="submission" date="2016-10" db="EMBL/GenBank/DDBJ databases">
        <authorList>
            <person name="Benchimol M."/>
            <person name="Almeida L.G."/>
            <person name="Vasconcelos A.T."/>
            <person name="Perreira-Neves A."/>
            <person name="Rosa I.A."/>
            <person name="Tasca T."/>
            <person name="Bogo M.R."/>
            <person name="de Souza W."/>
        </authorList>
    </citation>
    <scope>NUCLEOTIDE SEQUENCE [LARGE SCALE GENOMIC DNA]</scope>
    <source>
        <strain evidence="2">K</strain>
    </source>
</reference>
<protein>
    <recommendedName>
        <fullName evidence="1">Exportin-1/Importin-beta-like domain-containing protein</fullName>
    </recommendedName>
</protein>
<organism evidence="2 3">
    <name type="scientific">Tritrichomonas foetus</name>
    <dbReference type="NCBI Taxonomy" id="1144522"/>
    <lineage>
        <taxon>Eukaryota</taxon>
        <taxon>Metamonada</taxon>
        <taxon>Parabasalia</taxon>
        <taxon>Tritrichomonadida</taxon>
        <taxon>Tritrichomonadidae</taxon>
        <taxon>Tritrichomonas</taxon>
    </lineage>
</organism>
<gene>
    <name evidence="2" type="ORF">TRFO_26477</name>
</gene>
<feature type="domain" description="Exportin-1/Importin-beta-like" evidence="1">
    <location>
        <begin position="101"/>
        <end position="238"/>
    </location>
</feature>
<keyword evidence="3" id="KW-1185">Reference proteome</keyword>
<dbReference type="EMBL" id="MLAK01000748">
    <property type="protein sequence ID" value="OHT05735.1"/>
    <property type="molecule type" value="Genomic_DNA"/>
</dbReference>
<dbReference type="InterPro" id="IPR011989">
    <property type="entry name" value="ARM-like"/>
</dbReference>
<dbReference type="OrthoDB" id="10261013at2759"/>
<evidence type="ECO:0000313" key="3">
    <source>
        <dbReference type="Proteomes" id="UP000179807"/>
    </source>
</evidence>
<comment type="caution">
    <text evidence="2">The sequence shown here is derived from an EMBL/GenBank/DDBJ whole genome shotgun (WGS) entry which is preliminary data.</text>
</comment>
<dbReference type="Proteomes" id="UP000179807">
    <property type="component" value="Unassembled WGS sequence"/>
</dbReference>
<name>A0A1J4K2X2_9EUKA</name>